<dbReference type="EMBL" id="EQ973899">
    <property type="protein sequence ID" value="EEF39584.1"/>
    <property type="molecule type" value="Genomic_DNA"/>
</dbReference>
<gene>
    <name evidence="1" type="ORF">RCOM_0521580</name>
</gene>
<dbReference type="InParanoid" id="B9S9R4"/>
<accession>B9S9R4</accession>
<protein>
    <submittedName>
        <fullName evidence="1">Uncharacterized protein</fullName>
    </submittedName>
</protein>
<dbReference type="AlphaFoldDB" id="B9S9R4"/>
<name>B9S9R4_RICCO</name>
<evidence type="ECO:0000313" key="2">
    <source>
        <dbReference type="Proteomes" id="UP000008311"/>
    </source>
</evidence>
<organism evidence="1 2">
    <name type="scientific">Ricinus communis</name>
    <name type="common">Castor bean</name>
    <dbReference type="NCBI Taxonomy" id="3988"/>
    <lineage>
        <taxon>Eukaryota</taxon>
        <taxon>Viridiplantae</taxon>
        <taxon>Streptophyta</taxon>
        <taxon>Embryophyta</taxon>
        <taxon>Tracheophyta</taxon>
        <taxon>Spermatophyta</taxon>
        <taxon>Magnoliopsida</taxon>
        <taxon>eudicotyledons</taxon>
        <taxon>Gunneridae</taxon>
        <taxon>Pentapetalae</taxon>
        <taxon>rosids</taxon>
        <taxon>fabids</taxon>
        <taxon>Malpighiales</taxon>
        <taxon>Euphorbiaceae</taxon>
        <taxon>Acalyphoideae</taxon>
        <taxon>Acalypheae</taxon>
        <taxon>Ricinus</taxon>
    </lineage>
</organism>
<reference evidence="2" key="1">
    <citation type="journal article" date="2010" name="Nat. Biotechnol.">
        <title>Draft genome sequence of the oilseed species Ricinus communis.</title>
        <authorList>
            <person name="Chan A.P."/>
            <person name="Crabtree J."/>
            <person name="Zhao Q."/>
            <person name="Lorenzi H."/>
            <person name="Orvis J."/>
            <person name="Puiu D."/>
            <person name="Melake-Berhan A."/>
            <person name="Jones K.M."/>
            <person name="Redman J."/>
            <person name="Chen G."/>
            <person name="Cahoon E.B."/>
            <person name="Gedil M."/>
            <person name="Stanke M."/>
            <person name="Haas B.J."/>
            <person name="Wortman J.R."/>
            <person name="Fraser-Liggett C.M."/>
            <person name="Ravel J."/>
            <person name="Rabinowicz P.D."/>
        </authorList>
    </citation>
    <scope>NUCLEOTIDE SEQUENCE [LARGE SCALE GENOMIC DNA]</scope>
    <source>
        <strain evidence="2">cv. Hale</strain>
    </source>
</reference>
<sequence length="124" mass="13963">MLIVPLDSGIGDIEAEAASLVSPRAWCYLVLLGSSYLENWALVSLIGYHNRSEVHGCVDKIFTGSLCLKDESNELTMQCLMQHYHKIKGLEGVMKVVPMVESYLHSNEVFVDYNEPQLESKWLS</sequence>
<evidence type="ECO:0000313" key="1">
    <source>
        <dbReference type="EMBL" id="EEF39584.1"/>
    </source>
</evidence>
<proteinExistence type="predicted"/>
<dbReference type="Proteomes" id="UP000008311">
    <property type="component" value="Unassembled WGS sequence"/>
</dbReference>
<keyword evidence="2" id="KW-1185">Reference proteome</keyword>